<dbReference type="InterPro" id="IPR003754">
    <property type="entry name" value="4pyrrol_synth_uPrphyn_synth"/>
</dbReference>
<dbReference type="Proteomes" id="UP000286681">
    <property type="component" value="Unassembled WGS sequence"/>
</dbReference>
<dbReference type="GO" id="GO:0033014">
    <property type="term" value="P:tetrapyrrole biosynthetic process"/>
    <property type="evidence" value="ECO:0007669"/>
    <property type="project" value="InterPro"/>
</dbReference>
<evidence type="ECO:0000313" key="3">
    <source>
        <dbReference type="EMBL" id="RSV08347.1"/>
    </source>
</evidence>
<dbReference type="InterPro" id="IPR036108">
    <property type="entry name" value="4pyrrol_syn_uPrphyn_synt_sf"/>
</dbReference>
<reference evidence="4" key="2">
    <citation type="submission" date="2016-12" db="EMBL/GenBank/DDBJ databases">
        <title>Whole genome sequencing of Sphingomonas sp. ABOJV.</title>
        <authorList>
            <person name="Conlan S."/>
            <person name="Thomas P.J."/>
            <person name="Mullikin J."/>
            <person name="Palmore T.N."/>
            <person name="Frank K.M."/>
            <person name="Segre J.A."/>
        </authorList>
    </citation>
    <scope>NUCLEOTIDE SEQUENCE [LARGE SCALE GENOMIC DNA]</scope>
    <source>
        <strain evidence="4">ABOJV</strain>
    </source>
</reference>
<feature type="domain" description="Tetrapyrrole biosynthesis uroporphyrinogen III synthase" evidence="1">
    <location>
        <begin position="16"/>
        <end position="213"/>
    </location>
</feature>
<dbReference type="Proteomes" id="UP000185161">
    <property type="component" value="Chromosome"/>
</dbReference>
<dbReference type="KEGG" id="skr:BRX40_03500"/>
<gene>
    <name evidence="2" type="ORF">BRX40_03500</name>
    <name evidence="3" type="ORF">CA257_02510</name>
</gene>
<dbReference type="GO" id="GO:0004852">
    <property type="term" value="F:uroporphyrinogen-III synthase activity"/>
    <property type="evidence" value="ECO:0007669"/>
    <property type="project" value="InterPro"/>
</dbReference>
<evidence type="ECO:0000313" key="5">
    <source>
        <dbReference type="Proteomes" id="UP000286681"/>
    </source>
</evidence>
<accession>A0A1L6J6W3</accession>
<dbReference type="Pfam" id="PF02602">
    <property type="entry name" value="HEM4"/>
    <property type="match status" value="1"/>
</dbReference>
<dbReference type="EMBL" id="CP018820">
    <property type="protein sequence ID" value="APR51624.1"/>
    <property type="molecule type" value="Genomic_DNA"/>
</dbReference>
<evidence type="ECO:0000313" key="4">
    <source>
        <dbReference type="Proteomes" id="UP000185161"/>
    </source>
</evidence>
<sequence length="222" mass="22815">MSRPVAILRPQPGNAATATRLRDAGLEPLSLPLFEVHPLDWTPPDTTAFDGLLLTSANAVRHGGKGLDQMSRLPVLAVGSATADVARAAGLSVTRTGSTDVAALLHDAPDFSRLLWLTGREHTAIEHPSLTAAIAVYASDAIPLADPALIRDTVVLIHSARAGMQLAAELGRHAIPRATVRIVAISGKAAAAAGPGWGAIAVAAAPNDEAMIAAARPLTIDP</sequence>
<dbReference type="CDD" id="cd06578">
    <property type="entry name" value="HemD"/>
    <property type="match status" value="1"/>
</dbReference>
<dbReference type="STRING" id="93064.BRX40_03500"/>
<evidence type="ECO:0000313" key="2">
    <source>
        <dbReference type="EMBL" id="APR51624.1"/>
    </source>
</evidence>
<name>A0A1L6J6W3_9SPHN</name>
<dbReference type="GeneID" id="44131617"/>
<dbReference type="EMBL" id="QQWO01000001">
    <property type="protein sequence ID" value="RSV08347.1"/>
    <property type="molecule type" value="Genomic_DNA"/>
</dbReference>
<keyword evidence="4" id="KW-1185">Reference proteome</keyword>
<dbReference type="Gene3D" id="3.40.50.10090">
    <property type="match status" value="1"/>
</dbReference>
<dbReference type="SUPFAM" id="SSF69618">
    <property type="entry name" value="HemD-like"/>
    <property type="match status" value="1"/>
</dbReference>
<dbReference type="OrthoDB" id="7424801at2"/>
<reference evidence="2" key="1">
    <citation type="submission" date="2016-12" db="EMBL/GenBank/DDBJ databases">
        <title>Whole genome sequencing of Sphingomonas koreensis.</title>
        <authorList>
            <person name="Conlan S."/>
            <person name="Thomas P.J."/>
            <person name="Mullikin J."/>
            <person name="Palmore T.N."/>
            <person name="Frank K.M."/>
            <person name="Segre J.A."/>
        </authorList>
    </citation>
    <scope>NUCLEOTIDE SEQUENCE</scope>
    <source>
        <strain evidence="2">ABOJV</strain>
    </source>
</reference>
<dbReference type="RefSeq" id="WP_075150684.1">
    <property type="nucleotide sequence ID" value="NZ_CP018820.1"/>
</dbReference>
<protein>
    <submittedName>
        <fullName evidence="3">Uroporphyrinogen-III synthase</fullName>
    </submittedName>
</protein>
<dbReference type="AlphaFoldDB" id="A0A1L6J6W3"/>
<proteinExistence type="predicted"/>
<reference evidence="3 5" key="3">
    <citation type="submission" date="2018-07" db="EMBL/GenBank/DDBJ databases">
        <title>Genomic and Epidemiologic Investigation of an Indolent Hospital Outbreak.</title>
        <authorList>
            <person name="Johnson R.C."/>
            <person name="Deming C."/>
            <person name="Conlan S."/>
            <person name="Zellmer C.J."/>
            <person name="Michelin A.V."/>
            <person name="Lee-Lin S."/>
            <person name="Thomas P.J."/>
            <person name="Park M."/>
            <person name="Weingarten R.A."/>
            <person name="Less J."/>
            <person name="Dekker J.P."/>
            <person name="Frank K.M."/>
            <person name="Musser K.A."/>
            <person name="Mcquiston J.R."/>
            <person name="Henderson D.K."/>
            <person name="Lau A.F."/>
            <person name="Palmore T.N."/>
            <person name="Segre J.A."/>
        </authorList>
    </citation>
    <scope>NUCLEOTIDE SEQUENCE [LARGE SCALE GENOMIC DNA]</scope>
    <source>
        <strain evidence="3 5">SK-NIH.Env10_0317</strain>
    </source>
</reference>
<organism evidence="2 4">
    <name type="scientific">Sphingomonas koreensis</name>
    <dbReference type="NCBI Taxonomy" id="93064"/>
    <lineage>
        <taxon>Bacteria</taxon>
        <taxon>Pseudomonadati</taxon>
        <taxon>Pseudomonadota</taxon>
        <taxon>Alphaproteobacteria</taxon>
        <taxon>Sphingomonadales</taxon>
        <taxon>Sphingomonadaceae</taxon>
        <taxon>Sphingomonas</taxon>
    </lineage>
</organism>
<evidence type="ECO:0000259" key="1">
    <source>
        <dbReference type="Pfam" id="PF02602"/>
    </source>
</evidence>